<organism evidence="1 2">
    <name type="scientific">Actinoallomurus iriomotensis</name>
    <dbReference type="NCBI Taxonomy" id="478107"/>
    <lineage>
        <taxon>Bacteria</taxon>
        <taxon>Bacillati</taxon>
        <taxon>Actinomycetota</taxon>
        <taxon>Actinomycetes</taxon>
        <taxon>Streptosporangiales</taxon>
        <taxon>Thermomonosporaceae</taxon>
        <taxon>Actinoallomurus</taxon>
    </lineage>
</organism>
<reference evidence="1" key="1">
    <citation type="submission" date="2023-03" db="EMBL/GenBank/DDBJ databases">
        <title>Actinoallomurus iriomotensis NBRC 103681.</title>
        <authorList>
            <person name="Ichikawa N."/>
            <person name="Sato H."/>
            <person name="Tonouchi N."/>
        </authorList>
    </citation>
    <scope>NUCLEOTIDE SEQUENCE</scope>
    <source>
        <strain evidence="1">NBRC 103681</strain>
    </source>
</reference>
<comment type="caution">
    <text evidence="1">The sequence shown here is derived from an EMBL/GenBank/DDBJ whole genome shotgun (WGS) entry which is preliminary data.</text>
</comment>
<evidence type="ECO:0000313" key="2">
    <source>
        <dbReference type="Proteomes" id="UP001165135"/>
    </source>
</evidence>
<accession>A0A9W6VNF9</accession>
<gene>
    <name evidence="1" type="ORF">Airi01_007530</name>
</gene>
<protein>
    <submittedName>
        <fullName evidence="1">Uncharacterized protein</fullName>
    </submittedName>
</protein>
<proteinExistence type="predicted"/>
<dbReference type="EMBL" id="BSTJ01000001">
    <property type="protein sequence ID" value="GLY72486.1"/>
    <property type="molecule type" value="Genomic_DNA"/>
</dbReference>
<name>A0A9W6VNF9_9ACTN</name>
<dbReference type="AlphaFoldDB" id="A0A9W6VNF9"/>
<sequence length="55" mass="6020">MTECPVCAWPESEPYEVISRHATSEGLVTYSRCACGEVRVSILRYGAAETLRPGS</sequence>
<evidence type="ECO:0000313" key="1">
    <source>
        <dbReference type="EMBL" id="GLY72486.1"/>
    </source>
</evidence>
<dbReference type="Proteomes" id="UP001165135">
    <property type="component" value="Unassembled WGS sequence"/>
</dbReference>
<dbReference type="RefSeq" id="WP_285580824.1">
    <property type="nucleotide sequence ID" value="NZ_BSTJ01000001.1"/>
</dbReference>